<dbReference type="NCBIfam" id="NF005727">
    <property type="entry name" value="PRK07546.1-1"/>
    <property type="match status" value="1"/>
</dbReference>
<dbReference type="Gene3D" id="3.30.470.10">
    <property type="match status" value="1"/>
</dbReference>
<reference evidence="1 2" key="1">
    <citation type="submission" date="2016-04" db="EMBL/GenBank/DDBJ databases">
        <authorList>
            <consortium name="Pathogen Informatics"/>
        </authorList>
    </citation>
    <scope>NUCLEOTIDE SEQUENCE [LARGE SCALE GENOMIC DNA]</scope>
    <source>
        <strain evidence="1 2">H050680373</strain>
    </source>
</reference>
<keyword evidence="1" id="KW-0808">Transferase</keyword>
<keyword evidence="2" id="KW-1185">Reference proteome</keyword>
<dbReference type="InterPro" id="IPR043131">
    <property type="entry name" value="BCAT-like_N"/>
</dbReference>
<name>A0A157S5S1_9BORD</name>
<dbReference type="AlphaFoldDB" id="A0A157S5S1"/>
<dbReference type="Gene3D" id="3.20.10.10">
    <property type="entry name" value="D-amino Acid Aminotransferase, subunit A, domain 2"/>
    <property type="match status" value="1"/>
</dbReference>
<protein>
    <submittedName>
        <fullName evidence="1">Probable branched-chain-amino-acid aminotransferase</fullName>
        <ecNumber evidence="1">2.6.1.42</ecNumber>
    </submittedName>
</protein>
<dbReference type="InterPro" id="IPR036038">
    <property type="entry name" value="Aminotransferase-like"/>
</dbReference>
<dbReference type="Pfam" id="PF01063">
    <property type="entry name" value="Aminotran_4"/>
    <property type="match status" value="1"/>
</dbReference>
<evidence type="ECO:0000313" key="1">
    <source>
        <dbReference type="EMBL" id="SAI65754.1"/>
    </source>
</evidence>
<dbReference type="OrthoDB" id="9805628at2"/>
<evidence type="ECO:0000313" key="2">
    <source>
        <dbReference type="Proteomes" id="UP000076848"/>
    </source>
</evidence>
<accession>A0A157S5S1</accession>
<dbReference type="STRING" id="288768.SAMEA3906486_00506"/>
<sequence length="215" mass="23467">MRPELIETMLVTSGRRIPLLQRHLARLSASARALGYPCDLPAIEADVRAAAGMALAQGPHRLRLLLNGAGDRTVQASQLPALGPVQRVMLATEPLDAAEPLLRHKTTHRPWYQASTAWLAEHPEKVFDLLYLNTRGELCEGTRSNVYLKLGGQWFTPSVTSGCLPGVQRAELLEQGAVQERVLTAGLLRQAEGIRLSNALRGWFDVVLAAPADVN</sequence>
<organism evidence="1 2">
    <name type="scientific">Bordetella ansorpii</name>
    <dbReference type="NCBI Taxonomy" id="288768"/>
    <lineage>
        <taxon>Bacteria</taxon>
        <taxon>Pseudomonadati</taxon>
        <taxon>Pseudomonadota</taxon>
        <taxon>Betaproteobacteria</taxon>
        <taxon>Burkholderiales</taxon>
        <taxon>Alcaligenaceae</taxon>
        <taxon>Bordetella</taxon>
    </lineage>
</organism>
<dbReference type="EC" id="2.6.1.42" evidence="1"/>
<dbReference type="InterPro" id="IPR001544">
    <property type="entry name" value="Aminotrans_IV"/>
</dbReference>
<gene>
    <name evidence="1" type="primary">ilvE_1</name>
    <name evidence="1" type="ORF">SAMEA3906486_00506</name>
</gene>
<proteinExistence type="predicted"/>
<dbReference type="Proteomes" id="UP000076848">
    <property type="component" value="Unassembled WGS sequence"/>
</dbReference>
<dbReference type="SUPFAM" id="SSF56752">
    <property type="entry name" value="D-aminoacid aminotransferase-like PLP-dependent enzymes"/>
    <property type="match status" value="1"/>
</dbReference>
<dbReference type="EMBL" id="FKIF01000001">
    <property type="protein sequence ID" value="SAI65754.1"/>
    <property type="molecule type" value="Genomic_DNA"/>
</dbReference>
<dbReference type="RefSeq" id="WP_066123100.1">
    <property type="nucleotide sequence ID" value="NZ_FKIF01000001.1"/>
</dbReference>
<keyword evidence="1" id="KW-0032">Aminotransferase</keyword>
<dbReference type="InterPro" id="IPR043132">
    <property type="entry name" value="BCAT-like_C"/>
</dbReference>
<dbReference type="GO" id="GO:0004084">
    <property type="term" value="F:branched-chain-amino-acid transaminase activity"/>
    <property type="evidence" value="ECO:0007669"/>
    <property type="project" value="UniProtKB-EC"/>
</dbReference>